<sequence length="1401" mass="158039">MSLFDWFPFIRRKGYNPVELYHVIIDNLSTTSRRRFDVLGSCFPAIRDAYSKHPQKEAHSVLQKQIERFGKNNNMTLYLDGPQAVEKSATAETRESKRQKAIEKLSGRLDTFETRIDEGSRIRKQHYNDIKKDLGSSFYWSLDSRQDFAEHMRGQEWIVVVCDTEADVKIASDAQPGDIIISGDSDMLGYANIHTLWRPVSKTVILAYFLPDVLRTIGLSRAQLTALAVVSKNDYQRNIKGLGPASNFGVIKRLPGLSDPRLIVAAYLSDPTIIMKNKQEATFNDSIRVFLEMKQQQVMDPFRPNPTQAVYHALQKRFLDLCQKRESLNDVKGSEAQPRPVEEPIVRLRVPRSFNRYRPVESPANVAKDTGTHPMQSEDSGHPALARTRIPHHRERFSFQERTRKKAHAPPPRMKQFTLKYYRKPLETTNSKSTPTKPKTSVKKAPSSARKPLTEMKKVGLVRSLDWRHPSVSLEVGTLNANTKRVFMSGCTSSTTPPPTTPGSISLSPTTPSLLASNLQRTVVECLQECSRLAADKKREAQRLIGVFVETLRIRMDSAEETLRIKLLAEKQTLTEEQRIKARRDEISDTERQILDHLSERTKPKDEEEDEEEDEDEDAADSKRQINSDLDEKVSNQEGFLLAFLTFLYSGNYPRERDLKGFGPRDFLPKDKGNDEDKVKNKKTNAGVVVNHLIDWLVAGHFYKPLRRRDEIGVKMSYTPTNLVRSVAGQLAVEFKKMYRNGTYELHKKVQTMQQKGTLEASIDIRIQEQISAVENFLSLNKHTNNSRRIVPITTLQQPFVSFSERELGAFFWKREVLKRNLCELALQDGTRLYSIDDLDSWIGSKEPGFIIKRFICDVGSEGLTSRKKKKAGHRAAVRMWTLDDIRSHLQQFLPEDEKKVKANAKVDKEDDFHPAMYKEKGYVLRGSILTDGFRVKLQAFKLRELKDVRYRRWREDRLPPRLTSTVAGTDYYLQEIRNVLTCKEDIQRFWPGVDVKDIRTLTLDAGQACVIGGFAHLPEELAKKTKGKEIVKDLSPNDIVASEHLAPAFVSTSPASSSSTTASSLTAHDTSFGSSSNDLTPLSIQNVFSSTTSAQPSTASPVPSLRPVFFNLAVKTKAVYQPAFKFRRWAKSEKDSTPVGQDRSVTDIETHLPPLRGPSSDVINYIKELERVEEQLKGFYNGPDAKYKKHKCDMQRAIHGEFQLTAHRLLGIVGGGLGIRSDPSKPVIIGVGLGKFGTKSGLTSLHSTFLSYFIPLARSLGYIVLGLNEYYTSKKCPACGLFVAQVDLRRFFCSHCQVYHHRDIMAAENMANIIQGYLFDQQRPDYLHPIAPDGAMPWKQEPSGGSSKSSGTVGTTSTTGPTSTKTAAGGSTKAAPPSKRQRERSSTVSSLEQSSSKARK</sequence>
<feature type="compositionally biased region" description="Basic and acidic residues" evidence="2">
    <location>
        <begin position="667"/>
        <end position="679"/>
    </location>
</feature>
<feature type="region of interest" description="Disordered" evidence="2">
    <location>
        <begin position="660"/>
        <end position="680"/>
    </location>
</feature>
<dbReference type="EMBL" id="JAAAIM010000088">
    <property type="protein sequence ID" value="KAG0295332.1"/>
    <property type="molecule type" value="Genomic_DNA"/>
</dbReference>
<protein>
    <recommendedName>
        <fullName evidence="3">Cas12f1-like TNB domain-containing protein</fullName>
    </recommendedName>
</protein>
<feature type="compositionally biased region" description="Basic and acidic residues" evidence="2">
    <location>
        <begin position="620"/>
        <end position="629"/>
    </location>
</feature>
<evidence type="ECO:0000256" key="2">
    <source>
        <dbReference type="SAM" id="MobiDB-lite"/>
    </source>
</evidence>
<evidence type="ECO:0000259" key="3">
    <source>
        <dbReference type="Pfam" id="PF07282"/>
    </source>
</evidence>
<accession>A0ABQ7KC67</accession>
<evidence type="ECO:0000256" key="1">
    <source>
        <dbReference type="ARBA" id="ARBA00023125"/>
    </source>
</evidence>
<evidence type="ECO:0000313" key="4">
    <source>
        <dbReference type="EMBL" id="KAG0295332.1"/>
    </source>
</evidence>
<feature type="compositionally biased region" description="Low complexity" evidence="2">
    <location>
        <begin position="1343"/>
        <end position="1379"/>
    </location>
</feature>
<feature type="compositionally biased region" description="Basic and acidic residues" evidence="2">
    <location>
        <begin position="585"/>
        <end position="606"/>
    </location>
</feature>
<keyword evidence="5" id="KW-1185">Reference proteome</keyword>
<name>A0ABQ7KC67_9FUNG</name>
<dbReference type="InterPro" id="IPR010095">
    <property type="entry name" value="Cas12f1-like_TNB"/>
</dbReference>
<feature type="region of interest" description="Disordered" evidence="2">
    <location>
        <begin position="585"/>
        <end position="629"/>
    </location>
</feature>
<feature type="compositionally biased region" description="Acidic residues" evidence="2">
    <location>
        <begin position="607"/>
        <end position="619"/>
    </location>
</feature>
<dbReference type="Gene3D" id="3.40.50.1010">
    <property type="entry name" value="5'-nuclease"/>
    <property type="match status" value="1"/>
</dbReference>
<feature type="compositionally biased region" description="Low complexity" evidence="2">
    <location>
        <begin position="1387"/>
        <end position="1401"/>
    </location>
</feature>
<feature type="compositionally biased region" description="Low complexity" evidence="2">
    <location>
        <begin position="502"/>
        <end position="512"/>
    </location>
</feature>
<feature type="region of interest" description="Disordered" evidence="2">
    <location>
        <begin position="491"/>
        <end position="512"/>
    </location>
</feature>
<feature type="region of interest" description="Disordered" evidence="2">
    <location>
        <begin position="1331"/>
        <end position="1401"/>
    </location>
</feature>
<gene>
    <name evidence="4" type="ORF">BGZ96_012004</name>
</gene>
<feature type="compositionally biased region" description="Low complexity" evidence="2">
    <location>
        <begin position="428"/>
        <end position="448"/>
    </location>
</feature>
<evidence type="ECO:0000313" key="5">
    <source>
        <dbReference type="Proteomes" id="UP001194696"/>
    </source>
</evidence>
<comment type="caution">
    <text evidence="4">The sequence shown here is derived from an EMBL/GenBank/DDBJ whole genome shotgun (WGS) entry which is preliminary data.</text>
</comment>
<dbReference type="Pfam" id="PF07282">
    <property type="entry name" value="Cas12f1-like_TNB"/>
    <property type="match status" value="1"/>
</dbReference>
<feature type="region of interest" description="Disordered" evidence="2">
    <location>
        <begin position="1052"/>
        <end position="1074"/>
    </location>
</feature>
<dbReference type="Proteomes" id="UP001194696">
    <property type="component" value="Unassembled WGS sequence"/>
</dbReference>
<reference evidence="4 5" key="1">
    <citation type="journal article" date="2020" name="Fungal Divers.">
        <title>Resolving the Mortierellaceae phylogeny through synthesis of multi-gene phylogenetics and phylogenomics.</title>
        <authorList>
            <person name="Vandepol N."/>
            <person name="Liber J."/>
            <person name="Desiro A."/>
            <person name="Na H."/>
            <person name="Kennedy M."/>
            <person name="Barry K."/>
            <person name="Grigoriev I.V."/>
            <person name="Miller A.N."/>
            <person name="O'Donnell K."/>
            <person name="Stajich J.E."/>
            <person name="Bonito G."/>
        </authorList>
    </citation>
    <scope>NUCLEOTIDE SEQUENCE [LARGE SCALE GENOMIC DNA]</scope>
    <source>
        <strain evidence="4 5">AD045</strain>
    </source>
</reference>
<feature type="compositionally biased region" description="Low complexity" evidence="2">
    <location>
        <begin position="1052"/>
        <end position="1072"/>
    </location>
</feature>
<feature type="domain" description="Cas12f1-like TNB" evidence="3">
    <location>
        <begin position="1250"/>
        <end position="1310"/>
    </location>
</feature>
<keyword evidence="1" id="KW-0238">DNA-binding</keyword>
<feature type="region of interest" description="Disordered" evidence="2">
    <location>
        <begin position="426"/>
        <end position="450"/>
    </location>
</feature>
<feature type="region of interest" description="Disordered" evidence="2">
    <location>
        <begin position="362"/>
        <end position="383"/>
    </location>
</feature>
<proteinExistence type="predicted"/>
<organism evidence="4 5">
    <name type="scientific">Linnemannia gamsii</name>
    <dbReference type="NCBI Taxonomy" id="64522"/>
    <lineage>
        <taxon>Eukaryota</taxon>
        <taxon>Fungi</taxon>
        <taxon>Fungi incertae sedis</taxon>
        <taxon>Mucoromycota</taxon>
        <taxon>Mortierellomycotina</taxon>
        <taxon>Mortierellomycetes</taxon>
        <taxon>Mortierellales</taxon>
        <taxon>Mortierellaceae</taxon>
        <taxon>Linnemannia</taxon>
    </lineage>
</organism>